<name>A0AAV9N6S4_9EURO</name>
<evidence type="ECO:0000313" key="5">
    <source>
        <dbReference type="Proteomes" id="UP001358417"/>
    </source>
</evidence>
<sequence length="470" mass="50259">MENTTKIFDDLVATGGSDEHGPISSNTTTFSIGLFSPTDGLNTSKPLFYEYHYKAPSLAINPGSETNVGALNIYRIGSLTQVFTTWLTLVEAGEASWAAPVTKYIPELAQAVASNHDQTAVTQVAWEDVTLGDLAAHLACISTSGSMQGRTFEEMFQNLATQVGMSNSSLTAPSDITNAIIPSDVDISGWSTDYGDESPSIGMYSSIHDLSLAGIAILNSTLLPSAVTRRWLKPVSHTSNLRNAIGRPWIIFSATPGSPIDPRIEVFTNYGFIGQYSSYIGLTTDHNVGFVILAADSIKAPDLNAHADFIGEVMIPALEKAAIVQAGKNYAGSYSFSSSDASQNATMVIAKPDGMAGLSLANLTRGNEDLRASLARSLGVDPSTFSIRLYPTNSKPRMSGGRTQMAFRAVFQDEDALVDGGTPTCITWEAVDGVNYDGKARDLLIFTLNEDGAAESVSLPGWRLELLRQK</sequence>
<evidence type="ECO:0000259" key="3">
    <source>
        <dbReference type="Pfam" id="PF26335"/>
    </source>
</evidence>
<feature type="domain" description="Beta-lactamase-related" evidence="2">
    <location>
        <begin position="69"/>
        <end position="139"/>
    </location>
</feature>
<dbReference type="Pfam" id="PF26335">
    <property type="entry name" value="ARB_00930_C"/>
    <property type="match status" value="1"/>
</dbReference>
<dbReference type="InterPro" id="IPR001466">
    <property type="entry name" value="Beta-lactam-related"/>
</dbReference>
<comment type="caution">
    <text evidence="4">The sequence shown here is derived from an EMBL/GenBank/DDBJ whole genome shotgun (WGS) entry which is preliminary data.</text>
</comment>
<evidence type="ECO:0000256" key="1">
    <source>
        <dbReference type="ARBA" id="ARBA00038473"/>
    </source>
</evidence>
<feature type="domain" description="Beta-lactamase-like ARB-00930-like C-terminal" evidence="3">
    <location>
        <begin position="323"/>
        <end position="469"/>
    </location>
</feature>
<evidence type="ECO:0000313" key="4">
    <source>
        <dbReference type="EMBL" id="KAK5049464.1"/>
    </source>
</evidence>
<proteinExistence type="inferred from homology"/>
<dbReference type="GeneID" id="89972571"/>
<dbReference type="Pfam" id="PF00144">
    <property type="entry name" value="Beta-lactamase"/>
    <property type="match status" value="1"/>
</dbReference>
<evidence type="ECO:0000259" key="2">
    <source>
        <dbReference type="Pfam" id="PF00144"/>
    </source>
</evidence>
<comment type="similarity">
    <text evidence="1">Belongs to the beta-lactamase family.</text>
</comment>
<dbReference type="PANTHER" id="PTHR22935">
    <property type="entry name" value="PENICILLIN-BINDING PROTEIN"/>
    <property type="match status" value="1"/>
</dbReference>
<dbReference type="Proteomes" id="UP001358417">
    <property type="component" value="Unassembled WGS sequence"/>
</dbReference>
<dbReference type="EMBL" id="JAVRRD010000019">
    <property type="protein sequence ID" value="KAK5049464.1"/>
    <property type="molecule type" value="Genomic_DNA"/>
</dbReference>
<gene>
    <name evidence="4" type="ORF">LTR84_004393</name>
</gene>
<reference evidence="4 5" key="1">
    <citation type="submission" date="2023-08" db="EMBL/GenBank/DDBJ databases">
        <title>Black Yeasts Isolated from many extreme environments.</title>
        <authorList>
            <person name="Coleine C."/>
            <person name="Stajich J.E."/>
            <person name="Selbmann L."/>
        </authorList>
    </citation>
    <scope>NUCLEOTIDE SEQUENCE [LARGE SCALE GENOMIC DNA]</scope>
    <source>
        <strain evidence="4 5">CCFEE 5792</strain>
    </source>
</reference>
<accession>A0AAV9N6S4</accession>
<protein>
    <recommendedName>
        <fullName evidence="6">Beta-lactamase-related domain-containing protein</fullName>
    </recommendedName>
</protein>
<dbReference type="InterPro" id="IPR012338">
    <property type="entry name" value="Beta-lactam/transpept-like"/>
</dbReference>
<dbReference type="SUPFAM" id="SSF56601">
    <property type="entry name" value="beta-lactamase/transpeptidase-like"/>
    <property type="match status" value="1"/>
</dbReference>
<dbReference type="RefSeq" id="XP_064704509.1">
    <property type="nucleotide sequence ID" value="XM_064847970.1"/>
</dbReference>
<dbReference type="InterPro" id="IPR051478">
    <property type="entry name" value="Beta-lactamase-like_AB/R"/>
</dbReference>
<dbReference type="InterPro" id="IPR058664">
    <property type="entry name" value="ARB_00930-like_C"/>
</dbReference>
<dbReference type="AlphaFoldDB" id="A0AAV9N6S4"/>
<evidence type="ECO:0008006" key="6">
    <source>
        <dbReference type="Google" id="ProtNLM"/>
    </source>
</evidence>
<dbReference type="Gene3D" id="3.40.710.10">
    <property type="entry name" value="DD-peptidase/beta-lactamase superfamily"/>
    <property type="match status" value="2"/>
</dbReference>
<organism evidence="4 5">
    <name type="scientific">Exophiala bonariae</name>
    <dbReference type="NCBI Taxonomy" id="1690606"/>
    <lineage>
        <taxon>Eukaryota</taxon>
        <taxon>Fungi</taxon>
        <taxon>Dikarya</taxon>
        <taxon>Ascomycota</taxon>
        <taxon>Pezizomycotina</taxon>
        <taxon>Eurotiomycetes</taxon>
        <taxon>Chaetothyriomycetidae</taxon>
        <taxon>Chaetothyriales</taxon>
        <taxon>Herpotrichiellaceae</taxon>
        <taxon>Exophiala</taxon>
    </lineage>
</organism>
<dbReference type="PANTHER" id="PTHR22935:SF95">
    <property type="entry name" value="BETA-LACTAMASE-LIKE 1-RELATED"/>
    <property type="match status" value="1"/>
</dbReference>
<keyword evidence="5" id="KW-1185">Reference proteome</keyword>